<dbReference type="EMBL" id="SOAW01000002">
    <property type="protein sequence ID" value="TDT31316.1"/>
    <property type="molecule type" value="Genomic_DNA"/>
</dbReference>
<dbReference type="PROSITE" id="PS00798">
    <property type="entry name" value="ALDOKETO_REDUCTASE_1"/>
    <property type="match status" value="1"/>
</dbReference>
<keyword evidence="2" id="KW-0521">NADP</keyword>
<evidence type="ECO:0000259" key="7">
    <source>
        <dbReference type="Pfam" id="PF00248"/>
    </source>
</evidence>
<dbReference type="PANTHER" id="PTHR43827">
    <property type="entry name" value="2,5-DIKETO-D-GLUCONIC ACID REDUCTASE"/>
    <property type="match status" value="1"/>
</dbReference>
<dbReference type="Pfam" id="PF00248">
    <property type="entry name" value="Aldo_ket_red"/>
    <property type="match status" value="1"/>
</dbReference>
<dbReference type="InterPro" id="IPR020471">
    <property type="entry name" value="AKR"/>
</dbReference>
<feature type="active site" description="Proton donor" evidence="4">
    <location>
        <position position="51"/>
    </location>
</feature>
<feature type="site" description="Lowers pKa of active site Tyr" evidence="6">
    <location>
        <position position="76"/>
    </location>
</feature>
<dbReference type="Gene3D" id="3.20.20.100">
    <property type="entry name" value="NADP-dependent oxidoreductase domain"/>
    <property type="match status" value="1"/>
</dbReference>
<dbReference type="OrthoDB" id="9804790at2"/>
<keyword evidence="3" id="KW-0560">Oxidoreductase</keyword>
<evidence type="ECO:0000256" key="3">
    <source>
        <dbReference type="ARBA" id="ARBA00023002"/>
    </source>
</evidence>
<comment type="caution">
    <text evidence="8">The sequence shown here is derived from an EMBL/GenBank/DDBJ whole genome shotgun (WGS) entry which is preliminary data.</text>
</comment>
<protein>
    <submittedName>
        <fullName evidence="8">2,5-diketo-D-gluconate reductase A</fullName>
    </submittedName>
</protein>
<dbReference type="PIRSF" id="PIRSF000097">
    <property type="entry name" value="AKR"/>
    <property type="match status" value="1"/>
</dbReference>
<feature type="domain" description="NADP-dependent oxidoreductase" evidence="7">
    <location>
        <begin position="24"/>
        <end position="259"/>
    </location>
</feature>
<feature type="binding site" evidence="5">
    <location>
        <position position="107"/>
    </location>
    <ligand>
        <name>substrate</name>
    </ligand>
</feature>
<dbReference type="InterPro" id="IPR023210">
    <property type="entry name" value="NADP_OxRdtase_dom"/>
</dbReference>
<dbReference type="AlphaFoldDB" id="A0A4R7J426"/>
<keyword evidence="9" id="KW-1185">Reference proteome</keyword>
<dbReference type="GO" id="GO:0016616">
    <property type="term" value="F:oxidoreductase activity, acting on the CH-OH group of donors, NAD or NADP as acceptor"/>
    <property type="evidence" value="ECO:0007669"/>
    <property type="project" value="UniProtKB-ARBA"/>
</dbReference>
<gene>
    <name evidence="8" type="ORF">CLV29_2733</name>
</gene>
<dbReference type="InterPro" id="IPR018170">
    <property type="entry name" value="Aldo/ket_reductase_CS"/>
</dbReference>
<dbReference type="PANTHER" id="PTHR43827:SF3">
    <property type="entry name" value="NADP-DEPENDENT OXIDOREDUCTASE DOMAIN-CONTAINING PROTEIN"/>
    <property type="match status" value="1"/>
</dbReference>
<evidence type="ECO:0000313" key="9">
    <source>
        <dbReference type="Proteomes" id="UP000295371"/>
    </source>
</evidence>
<organism evidence="8 9">
    <name type="scientific">Naumannella halotolerans</name>
    <dbReference type="NCBI Taxonomy" id="993414"/>
    <lineage>
        <taxon>Bacteria</taxon>
        <taxon>Bacillati</taxon>
        <taxon>Actinomycetota</taxon>
        <taxon>Actinomycetes</taxon>
        <taxon>Propionibacteriales</taxon>
        <taxon>Propionibacteriaceae</taxon>
        <taxon>Naumannella</taxon>
    </lineage>
</organism>
<dbReference type="FunFam" id="3.20.20.100:FF:000002">
    <property type="entry name" value="2,5-diketo-D-gluconic acid reductase A"/>
    <property type="match status" value="1"/>
</dbReference>
<comment type="similarity">
    <text evidence="1">Belongs to the aldo/keto reductase family.</text>
</comment>
<sequence length="274" mass="30211">MSQVPNVTLNDGREIPQLGFGVYQVSTDDIVPAVSKALEVGYRHIDTAAIYGNEEGVGQAIAESGIPREDLWITTKLWNNRHDDARAALEESLGKLGLDAVDLYLIHWPVAGQNLHVQAWESLVELQKAGLARSIGVSNFTEDHLNDVIDATDVIPAVNQIEVHPTLTVEHLIKYSTDRGIKIESWSPLGQSADLENPTITELAKTLGRTPAQVILRWHVQKGYIVFPKSTTPSRIEENFDIFDFELSADDLSAIDALNADNRVGPDPATFDLR</sequence>
<evidence type="ECO:0000256" key="1">
    <source>
        <dbReference type="ARBA" id="ARBA00007905"/>
    </source>
</evidence>
<proteinExistence type="inferred from homology"/>
<evidence type="ECO:0000313" key="8">
    <source>
        <dbReference type="EMBL" id="TDT31316.1"/>
    </source>
</evidence>
<evidence type="ECO:0000256" key="6">
    <source>
        <dbReference type="PIRSR" id="PIRSR000097-3"/>
    </source>
</evidence>
<evidence type="ECO:0000256" key="5">
    <source>
        <dbReference type="PIRSR" id="PIRSR000097-2"/>
    </source>
</evidence>
<accession>A0A4R7J426</accession>
<name>A0A4R7J426_9ACTN</name>
<evidence type="ECO:0000256" key="2">
    <source>
        <dbReference type="ARBA" id="ARBA00022857"/>
    </source>
</evidence>
<dbReference type="InterPro" id="IPR036812">
    <property type="entry name" value="NAD(P)_OxRdtase_dom_sf"/>
</dbReference>
<dbReference type="PROSITE" id="PS00062">
    <property type="entry name" value="ALDOKETO_REDUCTASE_2"/>
    <property type="match status" value="1"/>
</dbReference>
<dbReference type="RefSeq" id="WP_133755605.1">
    <property type="nucleotide sequence ID" value="NZ_SOAW01000002.1"/>
</dbReference>
<dbReference type="Proteomes" id="UP000295371">
    <property type="component" value="Unassembled WGS sequence"/>
</dbReference>
<reference evidence="8 9" key="1">
    <citation type="submission" date="2019-03" db="EMBL/GenBank/DDBJ databases">
        <title>Genomic Encyclopedia of Archaeal and Bacterial Type Strains, Phase II (KMG-II): from individual species to whole genera.</title>
        <authorList>
            <person name="Goeker M."/>
        </authorList>
    </citation>
    <scope>NUCLEOTIDE SEQUENCE [LARGE SCALE GENOMIC DNA]</scope>
    <source>
        <strain evidence="8 9">DSM 24323</strain>
    </source>
</reference>
<dbReference type="PRINTS" id="PR00069">
    <property type="entry name" value="ALDKETRDTASE"/>
</dbReference>
<dbReference type="SUPFAM" id="SSF51430">
    <property type="entry name" value="NAD(P)-linked oxidoreductase"/>
    <property type="match status" value="1"/>
</dbReference>
<evidence type="ECO:0000256" key="4">
    <source>
        <dbReference type="PIRSR" id="PIRSR000097-1"/>
    </source>
</evidence>